<dbReference type="InterPro" id="IPR000718">
    <property type="entry name" value="Peptidase_M13"/>
</dbReference>
<keyword evidence="6" id="KW-0378">Hydrolase</keyword>
<dbReference type="InterPro" id="IPR001119">
    <property type="entry name" value="SLH_dom"/>
</dbReference>
<dbReference type="InterPro" id="IPR024079">
    <property type="entry name" value="MetalloPept_cat_dom_sf"/>
</dbReference>
<comment type="caution">
    <text evidence="11">The sequence shown here is derived from an EMBL/GenBank/DDBJ whole genome shotgun (WGS) entry which is preliminary data.</text>
</comment>
<keyword evidence="9" id="KW-0732">Signal</keyword>
<evidence type="ECO:0000256" key="9">
    <source>
        <dbReference type="SAM" id="SignalP"/>
    </source>
</evidence>
<keyword evidence="4" id="KW-0479">Metal-binding</keyword>
<dbReference type="PRINTS" id="PR00786">
    <property type="entry name" value="NEPRILYSIN"/>
</dbReference>
<dbReference type="GO" id="GO:0046872">
    <property type="term" value="F:metal ion binding"/>
    <property type="evidence" value="ECO:0007669"/>
    <property type="project" value="UniProtKB-KW"/>
</dbReference>
<evidence type="ECO:0000256" key="7">
    <source>
        <dbReference type="ARBA" id="ARBA00022833"/>
    </source>
</evidence>
<dbReference type="GO" id="GO:0016485">
    <property type="term" value="P:protein processing"/>
    <property type="evidence" value="ECO:0007669"/>
    <property type="project" value="TreeGrafter"/>
</dbReference>
<accession>A0A8J6M7J0</accession>
<dbReference type="CDD" id="cd08662">
    <property type="entry name" value="M13"/>
    <property type="match status" value="1"/>
</dbReference>
<comment type="similarity">
    <text evidence="2">Belongs to the peptidase M13 family.</text>
</comment>
<dbReference type="RefSeq" id="WP_186906220.1">
    <property type="nucleotide sequence ID" value="NZ_JACOPP010000001.1"/>
</dbReference>
<organism evidence="11 12">
    <name type="scientific">Lawsonibacter hominis</name>
    <dbReference type="NCBI Taxonomy" id="2763053"/>
    <lineage>
        <taxon>Bacteria</taxon>
        <taxon>Bacillati</taxon>
        <taxon>Bacillota</taxon>
        <taxon>Clostridia</taxon>
        <taxon>Eubacteriales</taxon>
        <taxon>Oscillospiraceae</taxon>
        <taxon>Lawsonibacter</taxon>
    </lineage>
</organism>
<evidence type="ECO:0000256" key="6">
    <source>
        <dbReference type="ARBA" id="ARBA00022801"/>
    </source>
</evidence>
<dbReference type="Gene3D" id="1.10.1380.10">
    <property type="entry name" value="Neutral endopeptidase , domain2"/>
    <property type="match status" value="1"/>
</dbReference>
<dbReference type="GO" id="GO:0004222">
    <property type="term" value="F:metalloendopeptidase activity"/>
    <property type="evidence" value="ECO:0007669"/>
    <property type="project" value="InterPro"/>
</dbReference>
<keyword evidence="7" id="KW-0862">Zinc</keyword>
<dbReference type="Pfam" id="PF05649">
    <property type="entry name" value="Peptidase_M13_N"/>
    <property type="match status" value="1"/>
</dbReference>
<dbReference type="GO" id="GO:0005886">
    <property type="term" value="C:plasma membrane"/>
    <property type="evidence" value="ECO:0007669"/>
    <property type="project" value="TreeGrafter"/>
</dbReference>
<dbReference type="AlphaFoldDB" id="A0A8J6M7J0"/>
<evidence type="ECO:0000256" key="3">
    <source>
        <dbReference type="ARBA" id="ARBA00022670"/>
    </source>
</evidence>
<feature type="signal peptide" evidence="9">
    <location>
        <begin position="1"/>
        <end position="27"/>
    </location>
</feature>
<dbReference type="PROSITE" id="PS51885">
    <property type="entry name" value="NEPRILYSIN"/>
    <property type="match status" value="1"/>
</dbReference>
<evidence type="ECO:0000256" key="4">
    <source>
        <dbReference type="ARBA" id="ARBA00022723"/>
    </source>
</evidence>
<dbReference type="PANTHER" id="PTHR11733">
    <property type="entry name" value="ZINC METALLOPROTEASE FAMILY M13 NEPRILYSIN-RELATED"/>
    <property type="match status" value="1"/>
</dbReference>
<evidence type="ECO:0000313" key="12">
    <source>
        <dbReference type="Proteomes" id="UP000661435"/>
    </source>
</evidence>
<keyword evidence="3" id="KW-0645">Protease</keyword>
<dbReference type="Proteomes" id="UP000661435">
    <property type="component" value="Unassembled WGS sequence"/>
</dbReference>
<dbReference type="PROSITE" id="PS51272">
    <property type="entry name" value="SLH"/>
    <property type="match status" value="1"/>
</dbReference>
<dbReference type="SUPFAM" id="SSF55486">
    <property type="entry name" value="Metalloproteases ('zincins'), catalytic domain"/>
    <property type="match status" value="1"/>
</dbReference>
<reference evidence="11" key="1">
    <citation type="submission" date="2020-08" db="EMBL/GenBank/DDBJ databases">
        <title>Genome public.</title>
        <authorList>
            <person name="Liu C."/>
            <person name="Sun Q."/>
        </authorList>
    </citation>
    <scope>NUCLEOTIDE SEQUENCE</scope>
    <source>
        <strain evidence="11">NSJ-51</strain>
    </source>
</reference>
<dbReference type="Pfam" id="PF01431">
    <property type="entry name" value="Peptidase_M13"/>
    <property type="match status" value="1"/>
</dbReference>
<dbReference type="PANTHER" id="PTHR11733:SF167">
    <property type="entry name" value="FI17812P1-RELATED"/>
    <property type="match status" value="1"/>
</dbReference>
<feature type="domain" description="SLH" evidence="10">
    <location>
        <begin position="101"/>
        <end position="164"/>
    </location>
</feature>
<name>A0A8J6M7J0_9FIRM</name>
<gene>
    <name evidence="11" type="ORF">H8S57_01080</name>
</gene>
<evidence type="ECO:0000259" key="10">
    <source>
        <dbReference type="PROSITE" id="PS51272"/>
    </source>
</evidence>
<dbReference type="InterPro" id="IPR008753">
    <property type="entry name" value="Peptidase_M13_N"/>
</dbReference>
<comment type="cofactor">
    <cofactor evidence="1">
        <name>Zn(2+)</name>
        <dbReference type="ChEBI" id="CHEBI:29105"/>
    </cofactor>
</comment>
<dbReference type="InterPro" id="IPR018497">
    <property type="entry name" value="Peptidase_M13_C"/>
</dbReference>
<evidence type="ECO:0000256" key="5">
    <source>
        <dbReference type="ARBA" id="ARBA00022737"/>
    </source>
</evidence>
<dbReference type="EMBL" id="JACOPP010000001">
    <property type="protein sequence ID" value="MBC5732321.1"/>
    <property type="molecule type" value="Genomic_DNA"/>
</dbReference>
<evidence type="ECO:0000256" key="2">
    <source>
        <dbReference type="ARBA" id="ARBA00007357"/>
    </source>
</evidence>
<sequence>MTRGKRWLAGLLAALMAFTALPAAALAADAPRTLTRGEVCEILLAAADDYHSGLTAADLLKGDGSGDRAEGRPVTRAEALVMLSRAFGPLPAAAGDSARWAYPAARFTDVPAWAQTELADVFAAGIVAGTSATTFSPELQVTDQQLDLLLRRVYALEGSNRKDDFYAAVNREWLTASTIPAGYAYSGALYDLGYEVTGQVSEIIREIAASAPKEGTPEEKIKNLYENILDWDARNKAGITPIKPYLDAIGRAESLDALMKVHNDVSSQLGASLALGFGLTVDQKDSGKYILTFGSLSPSLGKEDYAAGAGIKDAYLQYLTTLLTLGGEDAAKAAKDAQAYYQVEQDLAGAMMDRQEYGDVDKTYNLYTMQALQALFPNVDLDAVREAEGLSEGEAVMVQDVALLETAAAYFDETHLETLKTIMKLYLLGSFGSALDRAFTDASDRLQQAMYGTDTSLPDEDLAAQLVQAYLADYLGEVYVERYFSAEAKADVEAMIEQFRGIYKERILALDWMSAATKEKAVEKLNAITVNVGYPDRWDTYLDDAQIRSAAQGGSYFENLVSITLASRAEAVALQDQPVDKTAWQMSPYTVNAYYDATSNSINFPAGILQAPLYDVQADPTENLGGIGYIIAHEMTHAFDNNGAKFDKNGNAADWWTEEDYAAFRQLCQRVVAFYDGVEVIPGVTCNGNLTLSENIADLGALACITQAEGKEKQPDYPTLYESAARTWTFTGTREIYAYLAQLDVHAPGKLRGNRALQAFDEFYAAFDIQSGDGMWLEPEQRVQVW</sequence>
<proteinExistence type="inferred from homology"/>
<protein>
    <submittedName>
        <fullName evidence="11">M13 family metallopeptidase</fullName>
    </submittedName>
</protein>
<dbReference type="Gene3D" id="3.40.390.10">
    <property type="entry name" value="Collagenase (Catalytic Domain)"/>
    <property type="match status" value="1"/>
</dbReference>
<evidence type="ECO:0000256" key="8">
    <source>
        <dbReference type="ARBA" id="ARBA00023049"/>
    </source>
</evidence>
<evidence type="ECO:0000256" key="1">
    <source>
        <dbReference type="ARBA" id="ARBA00001947"/>
    </source>
</evidence>
<keyword evidence="8" id="KW-0482">Metalloprotease</keyword>
<keyword evidence="12" id="KW-1185">Reference proteome</keyword>
<feature type="chain" id="PRO_5038613762" evidence="9">
    <location>
        <begin position="28"/>
        <end position="786"/>
    </location>
</feature>
<evidence type="ECO:0000313" key="11">
    <source>
        <dbReference type="EMBL" id="MBC5732321.1"/>
    </source>
</evidence>
<keyword evidence="5" id="KW-0677">Repeat</keyword>
<dbReference type="InterPro" id="IPR042089">
    <property type="entry name" value="Peptidase_M13_dom_2"/>
</dbReference>
<dbReference type="Pfam" id="PF00395">
    <property type="entry name" value="SLH"/>
    <property type="match status" value="1"/>
</dbReference>